<name>A0A2M9ZIW9_9LEPT</name>
<evidence type="ECO:0000256" key="4">
    <source>
        <dbReference type="SAM" id="Coils"/>
    </source>
</evidence>
<dbReference type="SUPFAM" id="SSF55874">
    <property type="entry name" value="ATPase domain of HSP90 chaperone/DNA topoisomerase II/histidine kinase"/>
    <property type="match status" value="1"/>
</dbReference>
<dbReference type="CDD" id="cd00082">
    <property type="entry name" value="HisKA"/>
    <property type="match status" value="1"/>
</dbReference>
<keyword evidence="8" id="KW-0418">Kinase</keyword>
<keyword evidence="9" id="KW-1185">Reference proteome</keyword>
<feature type="coiled-coil region" evidence="4">
    <location>
        <begin position="253"/>
        <end position="301"/>
    </location>
</feature>
<dbReference type="Proteomes" id="UP000231990">
    <property type="component" value="Unassembled WGS sequence"/>
</dbReference>
<dbReference type="OrthoDB" id="338017at2"/>
<dbReference type="GO" id="GO:0000155">
    <property type="term" value="F:phosphorelay sensor kinase activity"/>
    <property type="evidence" value="ECO:0007669"/>
    <property type="project" value="InterPro"/>
</dbReference>
<dbReference type="SUPFAM" id="SSF47384">
    <property type="entry name" value="Homodimeric domain of signal transducing histidine kinase"/>
    <property type="match status" value="1"/>
</dbReference>
<dbReference type="PRINTS" id="PR00344">
    <property type="entry name" value="BCTRLSENSOR"/>
</dbReference>
<proteinExistence type="predicted"/>
<keyword evidence="5" id="KW-0812">Transmembrane</keyword>
<evidence type="ECO:0000313" key="9">
    <source>
        <dbReference type="Proteomes" id="UP000231962"/>
    </source>
</evidence>
<dbReference type="InterPro" id="IPR036890">
    <property type="entry name" value="HATPase_C_sf"/>
</dbReference>
<feature type="transmembrane region" description="Helical" evidence="5">
    <location>
        <begin position="219"/>
        <end position="239"/>
    </location>
</feature>
<dbReference type="InterPro" id="IPR036097">
    <property type="entry name" value="HisK_dim/P_sf"/>
</dbReference>
<comment type="catalytic activity">
    <reaction evidence="1">
        <text>ATP + protein L-histidine = ADP + protein N-phospho-L-histidine.</text>
        <dbReference type="EC" id="2.7.13.3"/>
    </reaction>
</comment>
<gene>
    <name evidence="7" type="ORF">CH360_15135</name>
    <name evidence="8" type="ORF">CH373_16590</name>
</gene>
<keyword evidence="4" id="KW-0175">Coiled coil</keyword>
<sequence length="621" mass="70029">MSSGKGGFSFLDFKILNIESRILLPFFLGCLLLVLLLGLLLFYFQMKNTETTAIRNVKVITEQLLALRVYYSDNIVKKALKEKTEVTYKYKEVPKSIPLPATMVKEFGIHLTNQFEGIRVELFSRYPFPNRGKKGGLDQFEKSALSSLEKTPEKPYYVFEEIDSVPYIRYALADRMQPSCVGCHNTHPESPKRDWKVGDVRGILEVSMPVNKTESGADLILFFTIAILIGLGTIFIVNLTRSKQTEAMILDLNANLELKVESRTEELNKSNAELLRAIHSLEKLMNDLTKAQSQLLLSEKLAAIGQLAAGMTHELNTPLGAISSSNRAILEIINKEVREIPNYLSNLNEVEFNWFKVLLEESQSDLSNNDILPNRKRKADLTRFLSDSGVENPMIVAGMILDIGADRISNQLIELFQSEKCLDILKAVLCFVTINRLSKVISVATGKATHVVGALKNYLHPGDKSKEEDMSEIDLISEMETILVLYQYKIKHGVEIIKNYETEERCIGNANKLNQVWINLINNGLQSMDYKGKIEIYIQKREDWIVVSFIDSGPGIPIDIQAHIFDAFFTTKKHGEGVGLGLDICKKIIESIGGRIEFESLPGRTRFSVWLRPAGIIKKSE</sequence>
<dbReference type="Pfam" id="PF02518">
    <property type="entry name" value="HATPase_c"/>
    <property type="match status" value="1"/>
</dbReference>
<protein>
    <recommendedName>
        <fullName evidence="2">histidine kinase</fullName>
        <ecNumber evidence="2">2.7.13.3</ecNumber>
    </recommendedName>
</protein>
<evidence type="ECO:0000313" key="8">
    <source>
        <dbReference type="EMBL" id="PJZ71961.1"/>
    </source>
</evidence>
<keyword evidence="5" id="KW-0472">Membrane</keyword>
<dbReference type="EMBL" id="NPDY01000018">
    <property type="protein sequence ID" value="PJZ68614.1"/>
    <property type="molecule type" value="Genomic_DNA"/>
</dbReference>
<evidence type="ECO:0000313" key="10">
    <source>
        <dbReference type="Proteomes" id="UP000231990"/>
    </source>
</evidence>
<dbReference type="InterPro" id="IPR005467">
    <property type="entry name" value="His_kinase_dom"/>
</dbReference>
<evidence type="ECO:0000256" key="3">
    <source>
        <dbReference type="ARBA" id="ARBA00022553"/>
    </source>
</evidence>
<dbReference type="SMART" id="SM00387">
    <property type="entry name" value="HATPase_c"/>
    <property type="match status" value="1"/>
</dbReference>
<dbReference type="AlphaFoldDB" id="A0A2M9ZIW9"/>
<dbReference type="Gene3D" id="3.30.565.10">
    <property type="entry name" value="Histidine kinase-like ATPase, C-terminal domain"/>
    <property type="match status" value="1"/>
</dbReference>
<dbReference type="Proteomes" id="UP000231962">
    <property type="component" value="Unassembled WGS sequence"/>
</dbReference>
<evidence type="ECO:0000259" key="6">
    <source>
        <dbReference type="PROSITE" id="PS50109"/>
    </source>
</evidence>
<keyword evidence="8" id="KW-0808">Transferase</keyword>
<dbReference type="EMBL" id="NPDZ01000015">
    <property type="protein sequence ID" value="PJZ71961.1"/>
    <property type="molecule type" value="Genomic_DNA"/>
</dbReference>
<evidence type="ECO:0000256" key="2">
    <source>
        <dbReference type="ARBA" id="ARBA00012438"/>
    </source>
</evidence>
<dbReference type="PROSITE" id="PS50109">
    <property type="entry name" value="HIS_KIN"/>
    <property type="match status" value="1"/>
</dbReference>
<dbReference type="Gene3D" id="1.10.287.130">
    <property type="match status" value="1"/>
</dbReference>
<dbReference type="InterPro" id="IPR021796">
    <property type="entry name" value="Tll0287-like_dom"/>
</dbReference>
<dbReference type="RefSeq" id="WP_100714897.1">
    <property type="nucleotide sequence ID" value="NZ_NPDY01000018.1"/>
</dbReference>
<dbReference type="EC" id="2.7.13.3" evidence="2"/>
<reference evidence="9 10" key="1">
    <citation type="submission" date="2017-07" db="EMBL/GenBank/DDBJ databases">
        <title>Leptospira spp. isolated from tropical soils.</title>
        <authorList>
            <person name="Thibeaux R."/>
            <person name="Iraola G."/>
            <person name="Ferres I."/>
            <person name="Bierque E."/>
            <person name="Girault D."/>
            <person name="Soupe-Gilbert M.-E."/>
            <person name="Picardeau M."/>
            <person name="Goarant C."/>
        </authorList>
    </citation>
    <scope>NUCLEOTIDE SEQUENCE [LARGE SCALE GENOMIC DNA]</scope>
    <source>
        <strain evidence="8 10">FH1-B-B1</strain>
        <strain evidence="7 9">FH1-B-C1</strain>
    </source>
</reference>
<dbReference type="PANTHER" id="PTHR43065">
    <property type="entry name" value="SENSOR HISTIDINE KINASE"/>
    <property type="match status" value="1"/>
</dbReference>
<dbReference type="InterPro" id="IPR003594">
    <property type="entry name" value="HATPase_dom"/>
</dbReference>
<evidence type="ECO:0000313" key="7">
    <source>
        <dbReference type="EMBL" id="PJZ68614.1"/>
    </source>
</evidence>
<dbReference type="Pfam" id="PF11845">
    <property type="entry name" value="Tll0287-like"/>
    <property type="match status" value="1"/>
</dbReference>
<dbReference type="PANTHER" id="PTHR43065:SF48">
    <property type="entry name" value="HISTIDINE KINASE"/>
    <property type="match status" value="1"/>
</dbReference>
<keyword evidence="5" id="KW-1133">Transmembrane helix</keyword>
<feature type="domain" description="Histidine kinase" evidence="6">
    <location>
        <begin position="508"/>
        <end position="615"/>
    </location>
</feature>
<comment type="caution">
    <text evidence="8">The sequence shown here is derived from an EMBL/GenBank/DDBJ whole genome shotgun (WGS) entry which is preliminary data.</text>
</comment>
<feature type="transmembrane region" description="Helical" evidence="5">
    <location>
        <begin position="22"/>
        <end position="44"/>
    </location>
</feature>
<evidence type="ECO:0000256" key="5">
    <source>
        <dbReference type="SAM" id="Phobius"/>
    </source>
</evidence>
<dbReference type="InterPro" id="IPR003661">
    <property type="entry name" value="HisK_dim/P_dom"/>
</dbReference>
<organism evidence="8 10">
    <name type="scientific">Leptospira perolatii</name>
    <dbReference type="NCBI Taxonomy" id="2023191"/>
    <lineage>
        <taxon>Bacteria</taxon>
        <taxon>Pseudomonadati</taxon>
        <taxon>Spirochaetota</taxon>
        <taxon>Spirochaetia</taxon>
        <taxon>Leptospirales</taxon>
        <taxon>Leptospiraceae</taxon>
        <taxon>Leptospira</taxon>
    </lineage>
</organism>
<keyword evidence="3" id="KW-0597">Phosphoprotein</keyword>
<dbReference type="InterPro" id="IPR004358">
    <property type="entry name" value="Sig_transdc_His_kin-like_C"/>
</dbReference>
<evidence type="ECO:0000256" key="1">
    <source>
        <dbReference type="ARBA" id="ARBA00000085"/>
    </source>
</evidence>
<accession>A0A2M9ZIW9</accession>